<organism evidence="2 3">
    <name type="scientific">Candidatus Thiomargarita nelsonii</name>
    <dbReference type="NCBI Taxonomy" id="1003181"/>
    <lineage>
        <taxon>Bacteria</taxon>
        <taxon>Pseudomonadati</taxon>
        <taxon>Pseudomonadota</taxon>
        <taxon>Gammaproteobacteria</taxon>
        <taxon>Thiotrichales</taxon>
        <taxon>Thiotrichaceae</taxon>
        <taxon>Thiomargarita</taxon>
    </lineage>
</organism>
<feature type="transmembrane region" description="Helical" evidence="1">
    <location>
        <begin position="20"/>
        <end position="40"/>
    </location>
</feature>
<dbReference type="EMBL" id="LUTY01000206">
    <property type="protein sequence ID" value="OAD23705.1"/>
    <property type="molecule type" value="Genomic_DNA"/>
</dbReference>
<comment type="caution">
    <text evidence="2">The sequence shown here is derived from an EMBL/GenBank/DDBJ whole genome shotgun (WGS) entry which is preliminary data.</text>
</comment>
<evidence type="ECO:0000256" key="1">
    <source>
        <dbReference type="SAM" id="Phobius"/>
    </source>
</evidence>
<dbReference type="Pfam" id="PF04350">
    <property type="entry name" value="PilO"/>
    <property type="match status" value="1"/>
</dbReference>
<dbReference type="InterPro" id="IPR014717">
    <property type="entry name" value="Transl_elong_EF1B/ribsomal_bS6"/>
</dbReference>
<dbReference type="Gene3D" id="3.30.70.60">
    <property type="match status" value="1"/>
</dbReference>
<accession>A0A0A6NZS8</accession>
<dbReference type="PIRSF" id="PIRSF016482">
    <property type="entry name" value="PilO"/>
    <property type="match status" value="1"/>
</dbReference>
<sequence length="215" mass="24563">MTIEDFSHLDPVNFGNWPVPIKGLIILVLCIAALFAGYWFDTQNQMVELAKVKQEEETFKKTFKTKQLKAASLPKLEEQLVEIEFILKELFKKLPSDAQVDELIKKISQTVLASGLKQELFEPQYKGQREEKGLYVNLPVKLRATGDYHAFGKFVSGVAAMNRIVTQHEVSISSSSKRGTEKLLTIEITAQIYRYLEEPTKKEGKKGNKKKKRKK</sequence>
<evidence type="ECO:0000313" key="2">
    <source>
        <dbReference type="EMBL" id="OAD23705.1"/>
    </source>
</evidence>
<gene>
    <name evidence="2" type="ORF">THIOM_000455</name>
</gene>
<keyword evidence="3" id="KW-1185">Reference proteome</keyword>
<dbReference type="AlphaFoldDB" id="A0A0A6NZS8"/>
<dbReference type="PANTHER" id="PTHR39555:SF1">
    <property type="entry name" value="TYPE IV PILUS INNER MEMBRANE COMPONENT PILO"/>
    <property type="match status" value="1"/>
</dbReference>
<protein>
    <submittedName>
        <fullName evidence="2">Pilus assembly protein PilO</fullName>
    </submittedName>
</protein>
<evidence type="ECO:0000313" key="3">
    <source>
        <dbReference type="Proteomes" id="UP000076962"/>
    </source>
</evidence>
<dbReference type="InterPro" id="IPR007445">
    <property type="entry name" value="PilO"/>
</dbReference>
<keyword evidence="1" id="KW-1133">Transmembrane helix</keyword>
<keyword evidence="1" id="KW-0812">Transmembrane</keyword>
<reference evidence="2 3" key="1">
    <citation type="submission" date="2016-05" db="EMBL/GenBank/DDBJ databases">
        <title>Single-cell genome of chain-forming Candidatus Thiomargarita nelsonii and comparison to other large sulfur-oxidizing bacteria.</title>
        <authorList>
            <person name="Winkel M."/>
            <person name="Salman V."/>
            <person name="Woyke T."/>
            <person name="Schulz-Vogt H."/>
            <person name="Richter M."/>
            <person name="Flood B."/>
            <person name="Bailey J."/>
            <person name="Amann R."/>
            <person name="Mussmann M."/>
        </authorList>
    </citation>
    <scope>NUCLEOTIDE SEQUENCE [LARGE SCALE GENOMIC DNA]</scope>
    <source>
        <strain evidence="2 3">THI036</strain>
    </source>
</reference>
<name>A0A0A6NZS8_9GAMM</name>
<dbReference type="PANTHER" id="PTHR39555">
    <property type="entry name" value="FIMBRIAL ASSEMBLY PROTEIN PILO-LIKE PROTEIN-RELATED"/>
    <property type="match status" value="1"/>
</dbReference>
<dbReference type="GO" id="GO:0043683">
    <property type="term" value="P:type IV pilus assembly"/>
    <property type="evidence" value="ECO:0007669"/>
    <property type="project" value="InterPro"/>
</dbReference>
<dbReference type="Proteomes" id="UP000076962">
    <property type="component" value="Unassembled WGS sequence"/>
</dbReference>
<keyword evidence="1" id="KW-0472">Membrane</keyword>
<dbReference type="GO" id="GO:0043107">
    <property type="term" value="P:type IV pilus-dependent motility"/>
    <property type="evidence" value="ECO:0007669"/>
    <property type="project" value="InterPro"/>
</dbReference>
<proteinExistence type="predicted"/>